<dbReference type="EMBL" id="JTGH01000004">
    <property type="protein sequence ID" value="KIF62962.1"/>
    <property type="molecule type" value="Genomic_DNA"/>
</dbReference>
<dbReference type="Proteomes" id="UP000031587">
    <property type="component" value="Unassembled WGS sequence"/>
</dbReference>
<dbReference type="AlphaFoldDB" id="A0AAE2AAN5"/>
<sequence>MLVGRQGDGVWAGFVFINLFGGQEGDGWLTALSVSAFDLAAFGPARLWMFFVNIRFFGCCGWRFRPYGGSLWQTPECRPSPK</sequence>
<evidence type="ECO:0000313" key="1">
    <source>
        <dbReference type="EMBL" id="KIF62962.1"/>
    </source>
</evidence>
<name>A0AAE2AAN5_PSEFL</name>
<gene>
    <name evidence="1" type="ORF">QS95_03545</name>
</gene>
<protein>
    <submittedName>
        <fullName evidence="1">Uncharacterized protein</fullName>
    </submittedName>
</protein>
<evidence type="ECO:0000313" key="2">
    <source>
        <dbReference type="Proteomes" id="UP000031587"/>
    </source>
</evidence>
<accession>A0AAE2AAN5</accession>
<organism evidence="1 2">
    <name type="scientific">Pseudomonas fluorescens</name>
    <dbReference type="NCBI Taxonomy" id="294"/>
    <lineage>
        <taxon>Bacteria</taxon>
        <taxon>Pseudomonadati</taxon>
        <taxon>Pseudomonadota</taxon>
        <taxon>Gammaproteobacteria</taxon>
        <taxon>Pseudomonadales</taxon>
        <taxon>Pseudomonadaceae</taxon>
        <taxon>Pseudomonas</taxon>
    </lineage>
</organism>
<proteinExistence type="predicted"/>
<comment type="caution">
    <text evidence="1">The sequence shown here is derived from an EMBL/GenBank/DDBJ whole genome shotgun (WGS) entry which is preliminary data.</text>
</comment>
<reference evidence="1 2" key="1">
    <citation type="submission" date="2014-11" db="EMBL/GenBank/DDBJ databases">
        <title>Draft genome sequence of Pseudomonas fluorescens strains SF4c SF39a.</title>
        <authorList>
            <person name="Underwood G.E."/>
            <person name="Ly L.K."/>
            <person name="Bitzer A.S."/>
            <person name="Godino A."/>
            <person name="Bucci V."/>
            <person name="Fischer S."/>
            <person name="Silby M.W."/>
        </authorList>
    </citation>
    <scope>NUCLEOTIDE SEQUENCE [LARGE SCALE GENOMIC DNA]</scope>
    <source>
        <strain evidence="1 2">SF4c</strain>
    </source>
</reference>